<dbReference type="EMBL" id="CP097636">
    <property type="protein sequence ID" value="URI10560.1"/>
    <property type="molecule type" value="Genomic_DNA"/>
</dbReference>
<dbReference type="NCBIfam" id="NF003322">
    <property type="entry name" value="PRK04334.1-2"/>
    <property type="match status" value="1"/>
</dbReference>
<dbReference type="Proteomes" id="UP001056201">
    <property type="component" value="Chromosome 2"/>
</dbReference>
<dbReference type="Gene3D" id="3.10.520.10">
    <property type="entry name" value="ApbE-like domains"/>
    <property type="match status" value="1"/>
</dbReference>
<accession>A0ABY4SEH3</accession>
<dbReference type="SUPFAM" id="SSF143631">
    <property type="entry name" value="ApbE-like"/>
    <property type="match status" value="1"/>
</dbReference>
<dbReference type="RefSeq" id="WP_250198767.1">
    <property type="nucleotide sequence ID" value="NZ_CP097636.1"/>
</dbReference>
<reference evidence="1" key="1">
    <citation type="submission" date="2022-05" db="EMBL/GenBank/DDBJ databases">
        <title>An RpoN-dependent PEP-CTERM gene is involved in floc formation of an Aquincola tertiaricarbonis strain.</title>
        <authorList>
            <person name="Qiu D."/>
            <person name="Xia M."/>
        </authorList>
    </citation>
    <scope>NUCLEOTIDE SEQUENCE</scope>
    <source>
        <strain evidence="1">RN12</strain>
    </source>
</reference>
<sequence>MEPQHHPLGEGRWHWQHGPIDLVIQAEGEPAAVATAHAAAWRRFASVLAELVGELPLLRQPVGAAPCPLDGPIAQRMWRACAPLQAGFITPMAAVAGAVAQELIACYQRPGIRRAWINNGGDIALHLAPGHSVRVGLLADIAQFQPAQAQGLLATDAQFTVQAHLPVRGVATSGWRGRSFSLGIADSVTVLARTAAQADAAATVIANAVDVPHAGINRRPACDLKDDSDLGAIPVTVAVPPLPAALVQQALQRGVNEARRLQSAGLIWAAVLACQGRFASVDNARAGQWLDAPSSGSVLA</sequence>
<gene>
    <name evidence="1" type="ORF">MW290_16285</name>
</gene>
<keyword evidence="2" id="KW-1185">Reference proteome</keyword>
<evidence type="ECO:0000313" key="1">
    <source>
        <dbReference type="EMBL" id="URI10560.1"/>
    </source>
</evidence>
<protein>
    <submittedName>
        <fullName evidence="1">UPF0280 family protein</fullName>
    </submittedName>
</protein>
<name>A0ABY4SEH3_AQUTE</name>
<evidence type="ECO:0000313" key="2">
    <source>
        <dbReference type="Proteomes" id="UP001056201"/>
    </source>
</evidence>
<dbReference type="InterPro" id="IPR003374">
    <property type="entry name" value="ApbE-like_sf"/>
</dbReference>
<organism evidence="1 2">
    <name type="scientific">Aquincola tertiaricarbonis</name>
    <dbReference type="NCBI Taxonomy" id="391953"/>
    <lineage>
        <taxon>Bacteria</taxon>
        <taxon>Pseudomonadati</taxon>
        <taxon>Pseudomonadota</taxon>
        <taxon>Betaproteobacteria</taxon>
        <taxon>Burkholderiales</taxon>
        <taxon>Sphaerotilaceae</taxon>
        <taxon>Aquincola</taxon>
    </lineage>
</organism>
<proteinExistence type="predicted"/>